<feature type="transmembrane region" description="Helical" evidence="1">
    <location>
        <begin position="69"/>
        <end position="88"/>
    </location>
</feature>
<protein>
    <submittedName>
        <fullName evidence="2">YggT family protein</fullName>
    </submittedName>
</protein>
<keyword evidence="1" id="KW-0472">Membrane</keyword>
<keyword evidence="1" id="KW-0812">Transmembrane</keyword>
<keyword evidence="1" id="KW-1133">Transmembrane helix</keyword>
<evidence type="ECO:0000256" key="1">
    <source>
        <dbReference type="SAM" id="Phobius"/>
    </source>
</evidence>
<organism evidence="2">
    <name type="scientific">Campylobacter sp. CCS1377</name>
    <dbReference type="NCBI Taxonomy" id="3158229"/>
    <lineage>
        <taxon>Bacteria</taxon>
        <taxon>Pseudomonadati</taxon>
        <taxon>Campylobacterota</taxon>
        <taxon>Epsilonproteobacteria</taxon>
        <taxon>Campylobacterales</taxon>
        <taxon>Campylobacteraceae</taxon>
        <taxon>Campylobacter</taxon>
    </lineage>
</organism>
<name>A0AAU7E761_9BACT</name>
<gene>
    <name evidence="2" type="ORF">AAH949_06380</name>
</gene>
<evidence type="ECO:0000313" key="2">
    <source>
        <dbReference type="EMBL" id="XBJ28724.1"/>
    </source>
</evidence>
<reference evidence="2" key="1">
    <citation type="submission" date="2024-05" db="EMBL/GenBank/DDBJ databases">
        <title>Campylobacter coli isolated from environmental waters in Slovenia.</title>
        <authorList>
            <person name="Zautner A.E."/>
            <person name="Bunk B."/>
            <person name="Riedel T."/>
            <person name="Sproeer C."/>
        </authorList>
    </citation>
    <scope>NUCLEOTIDE SEQUENCE</scope>
    <source>
        <strain evidence="2">CCS1377</strain>
    </source>
</reference>
<accession>A0AAU7E761</accession>
<dbReference type="RefSeq" id="WP_134238037.1">
    <property type="nucleotide sequence ID" value="NZ_CP155620.1"/>
</dbReference>
<feature type="transmembrane region" description="Helical" evidence="1">
    <location>
        <begin position="12"/>
        <end position="33"/>
    </location>
</feature>
<sequence>MIIDSLFQSLLQMIQILISIYTWIIVITAFLSWVNPDPYNPIVQILYKLSYPAYALVRKIPTRIGNIDLAPLIIILVLQFISVLIANMF</sequence>
<dbReference type="Pfam" id="PF02325">
    <property type="entry name" value="CCB3_YggT"/>
    <property type="match status" value="1"/>
</dbReference>
<proteinExistence type="predicted"/>
<dbReference type="InterPro" id="IPR003425">
    <property type="entry name" value="CCB3/YggT"/>
</dbReference>
<dbReference type="AlphaFoldDB" id="A0AAU7E761"/>
<dbReference type="GO" id="GO:0016020">
    <property type="term" value="C:membrane"/>
    <property type="evidence" value="ECO:0007669"/>
    <property type="project" value="InterPro"/>
</dbReference>
<dbReference type="EMBL" id="CP155620">
    <property type="protein sequence ID" value="XBJ28724.1"/>
    <property type="molecule type" value="Genomic_DNA"/>
</dbReference>